<dbReference type="InterPro" id="IPR029063">
    <property type="entry name" value="SAM-dependent_MTases_sf"/>
</dbReference>
<dbReference type="AlphaFoldDB" id="A0A7U6GII7"/>
<organism evidence="1 2">
    <name type="scientific">Thiolapillus brandeum</name>
    <dbReference type="NCBI Taxonomy" id="1076588"/>
    <lineage>
        <taxon>Bacteria</taxon>
        <taxon>Pseudomonadati</taxon>
        <taxon>Pseudomonadota</taxon>
        <taxon>Gammaproteobacteria</taxon>
        <taxon>Chromatiales</taxon>
        <taxon>Sedimenticolaceae</taxon>
        <taxon>Thiolapillus</taxon>
    </lineage>
</organism>
<dbReference type="EMBL" id="AP012273">
    <property type="protein sequence ID" value="BAO44266.1"/>
    <property type="molecule type" value="Genomic_DNA"/>
</dbReference>
<dbReference type="CDD" id="cd02440">
    <property type="entry name" value="AdoMet_MTases"/>
    <property type="match status" value="1"/>
</dbReference>
<dbReference type="KEGG" id="tbn:TBH_C1342"/>
<name>A0A7U6GII7_9GAMM</name>
<evidence type="ECO:0008006" key="3">
    <source>
        <dbReference type="Google" id="ProtNLM"/>
    </source>
</evidence>
<evidence type="ECO:0000313" key="2">
    <source>
        <dbReference type="Proteomes" id="UP000031631"/>
    </source>
</evidence>
<dbReference type="Proteomes" id="UP000031631">
    <property type="component" value="Chromosome"/>
</dbReference>
<sequence length="635" mass="73118">MMKPKITIHAGTEKTGSTSIQTSLHSSYRELMRHGILFPSSLGAPCHIHLTACALTDNPVHPIRRLLDITDETAFQSFSLDTKHALAREIEEQAPKRIIISDEHINVHLCSIDLLQEYKRICEEYGDIESVVIYLRRQDEFRISLFSEAVKMGNLKGFDIDNPLKLPVELPYRFNYLSILNNFSEVFGRDVLDVRVFDRERLPGGDVLTDFIQANKLPISPKKLGKNKKNRSIDRRVIRNFAKISSYITDNNIEDGPKLRERLINILAAKYNGPGPLMSREHHTQFMARFQHQNNEIKRYFMEPMDGDLFSEPKFYNPPYPDCSLSWEELFIDQFSESDSFLKNLEKAAFTLMRGNDGNKEQQKEDKTSTNNRVDATCLICGKRYMLWLKEKTREKCICPGCSSSGRANALMYCLSMITMGRPLPVSQHPTNNNMRIVGLSDSKVYSKVLSTKYNYSNMFFHKKPYLDIRTPPEEMIGTVDILISTEVFEHVIGDSMEAFRGAFKLLKPGGHTIFSVPYINKGDSVEHYREDLVDYRSFRDENGTWCVELIHENGAREIDRTPRFHGGPGKTLEIRLFNLDRVIRELHQTGFRDVTILEDKPEYGIYWGPPSRVLSARKPVSLDEENQSSHVSFY</sequence>
<reference evidence="1 2" key="1">
    <citation type="journal article" date="2014" name="PLoS ONE">
        <title>Physiological and genomic features of a novel sulfur-oxidizing gammaproteobacterium belonging to a previously uncultivated symbiotic lineage isolated from a hydrothermal vent.</title>
        <authorList>
            <person name="Nunoura T."/>
            <person name="Takaki Y."/>
            <person name="Kazama H."/>
            <person name="Kakuta J."/>
            <person name="Shimamura S."/>
            <person name="Makita H."/>
            <person name="Hirai M."/>
            <person name="Miyazaki M."/>
            <person name="Takai K."/>
        </authorList>
    </citation>
    <scope>NUCLEOTIDE SEQUENCE [LARGE SCALE GENOMIC DNA]</scope>
    <source>
        <strain evidence="1 2">Hiromi1</strain>
    </source>
</reference>
<proteinExistence type="predicted"/>
<keyword evidence="2" id="KW-1185">Reference proteome</keyword>
<protein>
    <recommendedName>
        <fullName evidence="3">Methyltransferase domain-containing protein</fullName>
    </recommendedName>
</protein>
<evidence type="ECO:0000313" key="1">
    <source>
        <dbReference type="EMBL" id="BAO44266.1"/>
    </source>
</evidence>
<gene>
    <name evidence="1" type="ORF">TBH_C1342</name>
</gene>
<dbReference type="Gene3D" id="3.40.50.150">
    <property type="entry name" value="Vaccinia Virus protein VP39"/>
    <property type="match status" value="1"/>
</dbReference>
<accession>A0A7U6GII7</accession>
<dbReference type="SUPFAM" id="SSF53335">
    <property type="entry name" value="S-adenosyl-L-methionine-dependent methyltransferases"/>
    <property type="match status" value="1"/>
</dbReference>